<evidence type="ECO:0000313" key="2">
    <source>
        <dbReference type="Proteomes" id="UP000246991"/>
    </source>
</evidence>
<reference evidence="1 2" key="1">
    <citation type="submission" date="2018-03" db="EMBL/GenBank/DDBJ databases">
        <title>Genomes of Pezizomycetes fungi and the evolution of truffles.</title>
        <authorList>
            <person name="Murat C."/>
            <person name="Payen T."/>
            <person name="Noel B."/>
            <person name="Kuo A."/>
            <person name="Martin F.M."/>
        </authorList>
    </citation>
    <scope>NUCLEOTIDE SEQUENCE [LARGE SCALE GENOMIC DNA]</scope>
    <source>
        <strain evidence="1">091103-1</strain>
    </source>
</reference>
<dbReference type="EMBL" id="PYWC01000089">
    <property type="protein sequence ID" value="PWW73006.1"/>
    <property type="molecule type" value="Genomic_DNA"/>
</dbReference>
<sequence>MTRYPGWARKGPPVFQVPVVALLDSIANAEDSMEDLAGLDEVSSREVLAEEETFIIHDTLSDPATLHAVPRVLAEDKGIVRVFRRRERRNMQERGTSTLLCGRTDFPSPHVEGRDKPMPWRRDLVGVVFSDL</sequence>
<evidence type="ECO:0000313" key="1">
    <source>
        <dbReference type="EMBL" id="PWW73006.1"/>
    </source>
</evidence>
<comment type="caution">
    <text evidence="1">The sequence shown here is derived from an EMBL/GenBank/DDBJ whole genome shotgun (WGS) entry which is preliminary data.</text>
</comment>
<organism evidence="1 2">
    <name type="scientific">Tuber magnatum</name>
    <name type="common">white Piedmont truffle</name>
    <dbReference type="NCBI Taxonomy" id="42249"/>
    <lineage>
        <taxon>Eukaryota</taxon>
        <taxon>Fungi</taxon>
        <taxon>Dikarya</taxon>
        <taxon>Ascomycota</taxon>
        <taxon>Pezizomycotina</taxon>
        <taxon>Pezizomycetes</taxon>
        <taxon>Pezizales</taxon>
        <taxon>Tuberaceae</taxon>
        <taxon>Tuber</taxon>
    </lineage>
</organism>
<gene>
    <name evidence="1" type="ORF">C7212DRAFT_366234</name>
</gene>
<dbReference type="AlphaFoldDB" id="A0A317SHU9"/>
<dbReference type="STRING" id="42249.A0A317SHU9"/>
<dbReference type="OrthoDB" id="10016252at2759"/>
<name>A0A317SHU9_9PEZI</name>
<proteinExistence type="predicted"/>
<accession>A0A317SHU9</accession>
<protein>
    <submittedName>
        <fullName evidence="1">Uncharacterized protein</fullName>
    </submittedName>
</protein>
<dbReference type="Proteomes" id="UP000246991">
    <property type="component" value="Unassembled WGS sequence"/>
</dbReference>
<keyword evidence="2" id="KW-1185">Reference proteome</keyword>